<feature type="non-terminal residue" evidence="1">
    <location>
        <position position="1"/>
    </location>
</feature>
<protein>
    <submittedName>
        <fullName evidence="1">Uncharacterized protein</fullName>
    </submittedName>
</protein>
<gene>
    <name evidence="1" type="ORF">MHYMCMPASI_00362</name>
</gene>
<name>A0A8S4C1X8_9ACAR</name>
<accession>A0A8S4C1X8</accession>
<sequence length="157" mass="16403">VASVVAKYTLSPIVSTIVSGVASLAGATAQVLALHPVSVFTAVTGLTFYKTGDIQRLQPIAKNTGAALYHTGNAGIEAGTSAYYGAKAIGGAVSDLLPGKETLAAEMARELKLAEHKKDMTYAYDMPSTDFVMVNDNPYEGISALFGRESNSLVIEE</sequence>
<reference evidence="1" key="1">
    <citation type="submission" date="2021-06" db="EMBL/GenBank/DDBJ databases">
        <authorList>
            <person name="Nardi T."/>
            <person name="Nardi T."/>
        </authorList>
    </citation>
    <scope>NUCLEOTIDE SEQUENCE</scope>
</reference>
<evidence type="ECO:0000313" key="2">
    <source>
        <dbReference type="Proteomes" id="UP000837675"/>
    </source>
</evidence>
<organism evidence="1 2">
    <name type="scientific">Hyalomma marginatum</name>
    <dbReference type="NCBI Taxonomy" id="34627"/>
    <lineage>
        <taxon>Eukaryota</taxon>
        <taxon>Metazoa</taxon>
        <taxon>Ecdysozoa</taxon>
        <taxon>Arthropoda</taxon>
        <taxon>Chelicerata</taxon>
        <taxon>Arachnida</taxon>
        <taxon>Acari</taxon>
        <taxon>Parasitiformes</taxon>
        <taxon>Ixodida</taxon>
        <taxon>Ixodoidea</taxon>
        <taxon>Ixodidae</taxon>
        <taxon>Hyalomminae</taxon>
        <taxon>Hyalomma</taxon>
    </lineage>
</organism>
<dbReference type="EMBL" id="CAJVAF010000126">
    <property type="protein sequence ID" value="CAG7590822.1"/>
    <property type="molecule type" value="Genomic_DNA"/>
</dbReference>
<comment type="caution">
    <text evidence="1">The sequence shown here is derived from an EMBL/GenBank/DDBJ whole genome shotgun (WGS) entry which is preliminary data.</text>
</comment>
<evidence type="ECO:0000313" key="1">
    <source>
        <dbReference type="EMBL" id="CAG7590822.1"/>
    </source>
</evidence>
<dbReference type="AlphaFoldDB" id="A0A8S4C1X8"/>
<keyword evidence="2" id="KW-1185">Reference proteome</keyword>
<dbReference type="Proteomes" id="UP000837675">
    <property type="component" value="Unassembled WGS sequence"/>
</dbReference>
<proteinExistence type="predicted"/>